<evidence type="ECO:0000313" key="12">
    <source>
        <dbReference type="Proteomes" id="UP001190926"/>
    </source>
</evidence>
<dbReference type="InterPro" id="IPR002182">
    <property type="entry name" value="NB-ARC"/>
</dbReference>
<feature type="domain" description="Disease resistance R13L4/SHOC-2-like LRR" evidence="10">
    <location>
        <begin position="649"/>
        <end position="883"/>
    </location>
</feature>
<dbReference type="Pfam" id="PF23559">
    <property type="entry name" value="WHD_DRP"/>
    <property type="match status" value="1"/>
</dbReference>
<dbReference type="InterPro" id="IPR032675">
    <property type="entry name" value="LRR_dom_sf"/>
</dbReference>
<dbReference type="PANTHER" id="PTHR23155:SF1193">
    <property type="entry name" value="DISEASE RESISTANCE PROTEIN RPP13-RELATED"/>
    <property type="match status" value="1"/>
</dbReference>
<keyword evidence="2" id="KW-0433">Leucine-rich repeat</keyword>
<name>A0AAD4IQZ3_PERFH</name>
<sequence>MAAETAISSAVQLLGDLLIQKVKFVRGVEGKVELLKDELNRMQSFLKDANKKQAQDERVRNWVSEIREVAQDAQDAIEMFLLNIQNHPRRSCTSFSKRIYYIDRIGEEIESIQARVDAIHKSRERYGIRDLGEAAEDHSTWRSQLESRRRLAPWKTDEHLVGLEDDVRKLLRELILVDGKEKEKEKKKGLSMAAIVGMGGIGKSTLARTIYNHPDVVVAGRFDCRAWVVVSGKFTPHETIKQLLLGLPRSDQDKERLREEIKKLEGSTEDKLYLQQELQQMLHEQLEGKTYFIVLDDVWEKEHWEFLTSAFPDEQDKSSRLLVTSRNKVIAKHGQYAHEMKLLDPEESWKLLLKKAFVDKKSDDKFPKDLESIGRKILEKCDGLPLAISMVGGLLLETQTKSGWEEVLNQINSHLGRAESSVSAILELSYQNLSFQLKSCFLCLAFFKEDTTIPAKRLIHIWVGHGLIQQEGRRMVEEIARGYLDELINRNLVQIEDLNMDDRVKSCHLHDLLREVCLRKAKEEIGFRVLKEEEEDDIISSQSLCKPRNHVVHGENIGTLLLKHNKHLRSLFLINLNGNNNDVRASTPSPYWKSFYLLKILDLNGFKLRTLPRSFRALVGLKCFRIRRVQHKLFPEDFALFMGRLYEPMKLPRWLDRLKNLEVLDMENEFVEFPNVTLKMGRLRHFHANCVYSSQMRIENWKNIETLKYISQKDWLGCSSKLMPANCCHVRELGIYMDGEKRKYESSKVRASLEKMENLAKLHLMWSLSHQIDTAIIPSHLTKLKLTGEMSKCLALSTLPSNLSYLTLESAHLDEDPMPELGKLPKLMHLKLKRDAYVGKRMRVLHDGFPCLEALFLRELYGLRGIHIEEGGMPQLKQLKITQSAPVEINNLPKRIHV</sequence>
<dbReference type="GO" id="GO:0005524">
    <property type="term" value="F:ATP binding"/>
    <property type="evidence" value="ECO:0007669"/>
    <property type="project" value="UniProtKB-KW"/>
</dbReference>
<dbReference type="GO" id="GO:0043531">
    <property type="term" value="F:ADP binding"/>
    <property type="evidence" value="ECO:0007669"/>
    <property type="project" value="InterPro"/>
</dbReference>
<dbReference type="SUPFAM" id="SSF52058">
    <property type="entry name" value="L domain-like"/>
    <property type="match status" value="1"/>
</dbReference>
<evidence type="ECO:0000259" key="8">
    <source>
        <dbReference type="Pfam" id="PF18052"/>
    </source>
</evidence>
<dbReference type="Pfam" id="PF18052">
    <property type="entry name" value="Rx_N"/>
    <property type="match status" value="1"/>
</dbReference>
<dbReference type="CDD" id="cd14798">
    <property type="entry name" value="RX-CC_like"/>
    <property type="match status" value="1"/>
</dbReference>
<gene>
    <name evidence="11" type="ORF">C2S53_010306</name>
</gene>
<evidence type="ECO:0000256" key="1">
    <source>
        <dbReference type="ARBA" id="ARBA00008894"/>
    </source>
</evidence>
<dbReference type="FunFam" id="1.10.8.430:FF:000003">
    <property type="entry name" value="Probable disease resistance protein At5g66910"/>
    <property type="match status" value="1"/>
</dbReference>
<evidence type="ECO:0000256" key="6">
    <source>
        <dbReference type="ARBA" id="ARBA00022840"/>
    </source>
</evidence>
<evidence type="ECO:0000259" key="7">
    <source>
        <dbReference type="Pfam" id="PF00931"/>
    </source>
</evidence>
<protein>
    <submittedName>
        <fullName evidence="11">Uncharacterized protein</fullName>
    </submittedName>
</protein>
<evidence type="ECO:0000256" key="3">
    <source>
        <dbReference type="ARBA" id="ARBA00022737"/>
    </source>
</evidence>
<feature type="domain" description="Disease resistance N-terminal" evidence="8">
    <location>
        <begin position="6"/>
        <end position="95"/>
    </location>
</feature>
<dbReference type="PANTHER" id="PTHR23155">
    <property type="entry name" value="DISEASE RESISTANCE PROTEIN RP"/>
    <property type="match status" value="1"/>
</dbReference>
<dbReference type="PRINTS" id="PR00364">
    <property type="entry name" value="DISEASERSIST"/>
</dbReference>
<evidence type="ECO:0000256" key="5">
    <source>
        <dbReference type="ARBA" id="ARBA00022821"/>
    </source>
</evidence>
<dbReference type="Proteomes" id="UP001190926">
    <property type="component" value="Unassembled WGS sequence"/>
</dbReference>
<dbReference type="InterPro" id="IPR044974">
    <property type="entry name" value="Disease_R_plants"/>
</dbReference>
<comment type="caution">
    <text evidence="11">The sequence shown here is derived from an EMBL/GenBank/DDBJ whole genome shotgun (WGS) entry which is preliminary data.</text>
</comment>
<feature type="domain" description="Disease resistance protein winged helix" evidence="9">
    <location>
        <begin position="447"/>
        <end position="516"/>
    </location>
</feature>
<dbReference type="Gene3D" id="1.10.8.430">
    <property type="entry name" value="Helical domain of apoptotic protease-activating factors"/>
    <property type="match status" value="1"/>
</dbReference>
<evidence type="ECO:0000256" key="2">
    <source>
        <dbReference type="ARBA" id="ARBA00022614"/>
    </source>
</evidence>
<keyword evidence="4" id="KW-0547">Nucleotide-binding</keyword>
<dbReference type="GO" id="GO:0098542">
    <property type="term" value="P:defense response to other organism"/>
    <property type="evidence" value="ECO:0007669"/>
    <property type="project" value="TreeGrafter"/>
</dbReference>
<evidence type="ECO:0000313" key="11">
    <source>
        <dbReference type="EMBL" id="KAH6757249.1"/>
    </source>
</evidence>
<dbReference type="Gene3D" id="3.40.50.300">
    <property type="entry name" value="P-loop containing nucleotide triphosphate hydrolases"/>
    <property type="match status" value="1"/>
</dbReference>
<dbReference type="InterPro" id="IPR027417">
    <property type="entry name" value="P-loop_NTPase"/>
</dbReference>
<dbReference type="InterPro" id="IPR055414">
    <property type="entry name" value="LRR_R13L4/SHOC2-like"/>
</dbReference>
<dbReference type="SUPFAM" id="SSF52540">
    <property type="entry name" value="P-loop containing nucleoside triphosphate hydrolases"/>
    <property type="match status" value="1"/>
</dbReference>
<keyword evidence="5" id="KW-0611">Plant defense</keyword>
<evidence type="ECO:0000259" key="9">
    <source>
        <dbReference type="Pfam" id="PF23559"/>
    </source>
</evidence>
<feature type="domain" description="NB-ARC" evidence="7">
    <location>
        <begin position="186"/>
        <end position="359"/>
    </location>
</feature>
<dbReference type="AlphaFoldDB" id="A0AAD4IQZ3"/>
<comment type="similarity">
    <text evidence="1">Belongs to the disease resistance NB-LRR family.</text>
</comment>
<accession>A0AAD4IQZ3</accession>
<evidence type="ECO:0000256" key="4">
    <source>
        <dbReference type="ARBA" id="ARBA00022741"/>
    </source>
</evidence>
<keyword evidence="6" id="KW-0067">ATP-binding</keyword>
<dbReference type="InterPro" id="IPR038005">
    <property type="entry name" value="RX-like_CC"/>
</dbReference>
<dbReference type="EMBL" id="SDAM02029479">
    <property type="protein sequence ID" value="KAH6757249.1"/>
    <property type="molecule type" value="Genomic_DNA"/>
</dbReference>
<keyword evidence="3" id="KW-0677">Repeat</keyword>
<dbReference type="Pfam" id="PF23598">
    <property type="entry name" value="LRR_14"/>
    <property type="match status" value="1"/>
</dbReference>
<dbReference type="Pfam" id="PF00931">
    <property type="entry name" value="NB-ARC"/>
    <property type="match status" value="1"/>
</dbReference>
<dbReference type="Gene3D" id="3.80.10.10">
    <property type="entry name" value="Ribonuclease Inhibitor"/>
    <property type="match status" value="2"/>
</dbReference>
<dbReference type="Gene3D" id="1.10.10.10">
    <property type="entry name" value="Winged helix-like DNA-binding domain superfamily/Winged helix DNA-binding domain"/>
    <property type="match status" value="1"/>
</dbReference>
<proteinExistence type="inferred from homology"/>
<evidence type="ECO:0000259" key="10">
    <source>
        <dbReference type="Pfam" id="PF23598"/>
    </source>
</evidence>
<dbReference type="FunFam" id="1.10.10.10:FF:000322">
    <property type="entry name" value="Probable disease resistance protein At1g63360"/>
    <property type="match status" value="1"/>
</dbReference>
<dbReference type="InterPro" id="IPR058922">
    <property type="entry name" value="WHD_DRP"/>
</dbReference>
<dbReference type="InterPro" id="IPR041118">
    <property type="entry name" value="Rx_N"/>
</dbReference>
<organism evidence="11 12">
    <name type="scientific">Perilla frutescens var. hirtella</name>
    <name type="common">Perilla citriodora</name>
    <name type="synonym">Perilla setoyensis</name>
    <dbReference type="NCBI Taxonomy" id="608512"/>
    <lineage>
        <taxon>Eukaryota</taxon>
        <taxon>Viridiplantae</taxon>
        <taxon>Streptophyta</taxon>
        <taxon>Embryophyta</taxon>
        <taxon>Tracheophyta</taxon>
        <taxon>Spermatophyta</taxon>
        <taxon>Magnoliopsida</taxon>
        <taxon>eudicotyledons</taxon>
        <taxon>Gunneridae</taxon>
        <taxon>Pentapetalae</taxon>
        <taxon>asterids</taxon>
        <taxon>lamiids</taxon>
        <taxon>Lamiales</taxon>
        <taxon>Lamiaceae</taxon>
        <taxon>Nepetoideae</taxon>
        <taxon>Elsholtzieae</taxon>
        <taxon>Perilla</taxon>
    </lineage>
</organism>
<dbReference type="InterPro" id="IPR036388">
    <property type="entry name" value="WH-like_DNA-bd_sf"/>
</dbReference>
<dbReference type="InterPro" id="IPR042197">
    <property type="entry name" value="Apaf_helical"/>
</dbReference>
<dbReference type="Gene3D" id="1.20.5.4130">
    <property type="match status" value="1"/>
</dbReference>
<reference evidence="11 12" key="1">
    <citation type="journal article" date="2021" name="Nat. Commun.">
        <title>Incipient diploidization of the medicinal plant Perilla within 10,000 years.</title>
        <authorList>
            <person name="Zhang Y."/>
            <person name="Shen Q."/>
            <person name="Leng L."/>
            <person name="Zhang D."/>
            <person name="Chen S."/>
            <person name="Shi Y."/>
            <person name="Ning Z."/>
            <person name="Chen S."/>
        </authorList>
    </citation>
    <scope>NUCLEOTIDE SEQUENCE [LARGE SCALE GENOMIC DNA]</scope>
    <source>
        <strain evidence="12">cv. PC099</strain>
    </source>
</reference>
<keyword evidence="12" id="KW-1185">Reference proteome</keyword>